<dbReference type="PANTHER" id="PTHR10867:SF17">
    <property type="entry name" value="NICOTINAMIDE N-METHYLTRANSFERASE"/>
    <property type="match status" value="1"/>
</dbReference>
<evidence type="ECO:0008006" key="6">
    <source>
        <dbReference type="Google" id="ProtNLM"/>
    </source>
</evidence>
<evidence type="ECO:0000256" key="1">
    <source>
        <dbReference type="ARBA" id="ARBA00022603"/>
    </source>
</evidence>
<keyword evidence="1" id="KW-0489">Methyltransferase</keyword>
<dbReference type="InterPro" id="IPR000940">
    <property type="entry name" value="NNMT_TEMT_trans"/>
</dbReference>
<dbReference type="SUPFAM" id="SSF53335">
    <property type="entry name" value="S-adenosyl-L-methionine-dependent methyltransferases"/>
    <property type="match status" value="1"/>
</dbReference>
<dbReference type="NCBIfam" id="NF040568">
    <property type="entry name" value="SCO2525_fam"/>
    <property type="match status" value="1"/>
</dbReference>
<evidence type="ECO:0000256" key="2">
    <source>
        <dbReference type="ARBA" id="ARBA00022679"/>
    </source>
</evidence>
<evidence type="ECO:0000256" key="3">
    <source>
        <dbReference type="ARBA" id="ARBA00022691"/>
    </source>
</evidence>
<comment type="caution">
    <text evidence="4">The sequence shown here is derived from an EMBL/GenBank/DDBJ whole genome shotgun (WGS) entry which is preliminary data.</text>
</comment>
<keyword evidence="3" id="KW-0949">S-adenosyl-L-methionine</keyword>
<dbReference type="PROSITE" id="PS51681">
    <property type="entry name" value="SAM_MT_NNMT_PNMT_TEMT"/>
    <property type="match status" value="1"/>
</dbReference>
<gene>
    <name evidence="4" type="ORF">K1Y72_35370</name>
</gene>
<keyword evidence="5" id="KW-1185">Reference proteome</keyword>
<dbReference type="EMBL" id="JAIBOA010000039">
    <property type="protein sequence ID" value="MBW8487679.1"/>
    <property type="molecule type" value="Genomic_DNA"/>
</dbReference>
<dbReference type="Gene3D" id="3.40.50.150">
    <property type="entry name" value="Vaccinia Virus protein VP39"/>
    <property type="match status" value="1"/>
</dbReference>
<accession>A0ABS7G4N0</accession>
<keyword evidence="2" id="KW-0808">Transferase</keyword>
<dbReference type="InterPro" id="IPR029063">
    <property type="entry name" value="SAM-dependent_MTases_sf"/>
</dbReference>
<dbReference type="Proteomes" id="UP000774570">
    <property type="component" value="Unassembled WGS sequence"/>
</dbReference>
<evidence type="ECO:0000313" key="4">
    <source>
        <dbReference type="EMBL" id="MBW8487679.1"/>
    </source>
</evidence>
<protein>
    <recommendedName>
        <fullName evidence="6">Methyltransferase</fullName>
    </recommendedName>
</protein>
<proteinExistence type="predicted"/>
<reference evidence="4 5" key="1">
    <citation type="submission" date="2021-07" db="EMBL/GenBank/DDBJ databases">
        <title>Actinomadura sp. PM05-2 isolated from lichen.</title>
        <authorList>
            <person name="Somphong A."/>
            <person name="Phongsopitanun W."/>
            <person name="Tanasupawat S."/>
            <person name="Peongsungnone V."/>
        </authorList>
    </citation>
    <scope>NUCLEOTIDE SEQUENCE [LARGE SCALE GENOMIC DNA]</scope>
    <source>
        <strain evidence="4 5">PM05-2</strain>
    </source>
</reference>
<dbReference type="Pfam" id="PF01234">
    <property type="entry name" value="NNMT_PNMT_TEMT"/>
    <property type="match status" value="1"/>
</dbReference>
<dbReference type="PANTHER" id="PTHR10867">
    <property type="entry name" value="NNMT/PNMT/TEMT FAMILY MEMBER"/>
    <property type="match status" value="1"/>
</dbReference>
<organism evidence="4 5">
    <name type="scientific">Actinomadura parmotrematis</name>
    <dbReference type="NCBI Taxonomy" id="2864039"/>
    <lineage>
        <taxon>Bacteria</taxon>
        <taxon>Bacillati</taxon>
        <taxon>Actinomycetota</taxon>
        <taxon>Actinomycetes</taxon>
        <taxon>Streptosporangiales</taxon>
        <taxon>Thermomonosporaceae</taxon>
        <taxon>Actinomadura</taxon>
    </lineage>
</organism>
<evidence type="ECO:0000313" key="5">
    <source>
        <dbReference type="Proteomes" id="UP000774570"/>
    </source>
</evidence>
<dbReference type="RefSeq" id="WP_220170915.1">
    <property type="nucleotide sequence ID" value="NZ_JAIBOA010000039.1"/>
</dbReference>
<sequence length="259" mass="28932">MSVPTESGRNRPWGAGFNRDFEWNRLNPDTYLEKNYLIPHSNDLEFLARVRDFFGGALRGRRGLHGVDVGTGANLYPALAMLPFCGRLELLDYSMTNVTWLRQETQEYAVTWDPFWKVLAEAPDHAALARPREEMRRRARPDVGSVFRLPAARWDVGTLFFVAESISGSTAEFETAVRRFIRALKPGAPFAAAFMENSRGWKVGSQEFPAVAVDADDVRAALSDVEEPDVHRLDSGPDPVRPGYTGMILVCGRKAGSRA</sequence>
<name>A0ABS7G4N0_9ACTN</name>